<dbReference type="GO" id="GO:0005737">
    <property type="term" value="C:cytoplasm"/>
    <property type="evidence" value="ECO:0007669"/>
    <property type="project" value="TreeGrafter"/>
</dbReference>
<gene>
    <name evidence="9" type="ORF">WA026_016012</name>
</gene>
<dbReference type="GO" id="GO:0005886">
    <property type="term" value="C:plasma membrane"/>
    <property type="evidence" value="ECO:0007669"/>
    <property type="project" value="UniProtKB-SubCell"/>
</dbReference>
<feature type="transmembrane region" description="Helical" evidence="8">
    <location>
        <begin position="264"/>
        <end position="283"/>
    </location>
</feature>
<evidence type="ECO:0000256" key="8">
    <source>
        <dbReference type="SAM" id="Phobius"/>
    </source>
</evidence>
<evidence type="ECO:0000313" key="9">
    <source>
        <dbReference type="EMBL" id="KAK9876982.1"/>
    </source>
</evidence>
<dbReference type="PANTHER" id="PTHR11923:SF93">
    <property type="entry name" value="GH07959P-RELATED"/>
    <property type="match status" value="1"/>
</dbReference>
<keyword evidence="3" id="KW-1003">Cell membrane</keyword>
<keyword evidence="4 8" id="KW-0812">Transmembrane</keyword>
<organism evidence="9 10">
    <name type="scientific">Henosepilachna vigintioctopunctata</name>
    <dbReference type="NCBI Taxonomy" id="420089"/>
    <lineage>
        <taxon>Eukaryota</taxon>
        <taxon>Metazoa</taxon>
        <taxon>Ecdysozoa</taxon>
        <taxon>Arthropoda</taxon>
        <taxon>Hexapoda</taxon>
        <taxon>Insecta</taxon>
        <taxon>Pterygota</taxon>
        <taxon>Neoptera</taxon>
        <taxon>Endopterygota</taxon>
        <taxon>Coleoptera</taxon>
        <taxon>Polyphaga</taxon>
        <taxon>Cucujiformia</taxon>
        <taxon>Coccinelloidea</taxon>
        <taxon>Coccinellidae</taxon>
        <taxon>Epilachninae</taxon>
        <taxon>Epilachnini</taxon>
        <taxon>Henosepilachna</taxon>
    </lineage>
</organism>
<dbReference type="PANTHER" id="PTHR11923">
    <property type="entry name" value="SCAVENGER RECEPTOR CLASS B TYPE-1 SR-B1"/>
    <property type="match status" value="1"/>
</dbReference>
<dbReference type="Pfam" id="PF01130">
    <property type="entry name" value="CD36"/>
    <property type="match status" value="1"/>
</dbReference>
<reference evidence="9 10" key="1">
    <citation type="submission" date="2023-03" db="EMBL/GenBank/DDBJ databases">
        <title>Genome insight into feeding habits of ladybird beetles.</title>
        <authorList>
            <person name="Li H.-S."/>
            <person name="Huang Y.-H."/>
            <person name="Pang H."/>
        </authorList>
    </citation>
    <scope>NUCLEOTIDE SEQUENCE [LARGE SCALE GENOMIC DNA]</scope>
    <source>
        <strain evidence="9">SYSU_2023b</strain>
        <tissue evidence="9">Whole body</tissue>
    </source>
</reference>
<dbReference type="PRINTS" id="PR01609">
    <property type="entry name" value="CD36FAMILY"/>
</dbReference>
<dbReference type="Proteomes" id="UP001431783">
    <property type="component" value="Unassembled WGS sequence"/>
</dbReference>
<evidence type="ECO:0000256" key="4">
    <source>
        <dbReference type="ARBA" id="ARBA00022692"/>
    </source>
</evidence>
<dbReference type="AlphaFoldDB" id="A0AAW1U8K4"/>
<comment type="subcellular location">
    <subcellularLocation>
        <location evidence="1">Cell membrane</location>
    </subcellularLocation>
</comment>
<evidence type="ECO:0000256" key="5">
    <source>
        <dbReference type="ARBA" id="ARBA00022989"/>
    </source>
</evidence>
<evidence type="ECO:0000256" key="1">
    <source>
        <dbReference type="ARBA" id="ARBA00004236"/>
    </source>
</evidence>
<keyword evidence="5 8" id="KW-1133">Transmembrane helix</keyword>
<dbReference type="InterPro" id="IPR002159">
    <property type="entry name" value="CD36_fam"/>
</dbReference>
<comment type="caution">
    <text evidence="9">The sequence shown here is derived from an EMBL/GenBank/DDBJ whole genome shotgun (WGS) entry which is preliminary data.</text>
</comment>
<protein>
    <submittedName>
        <fullName evidence="9">Uncharacterized protein</fullName>
    </submittedName>
</protein>
<evidence type="ECO:0000256" key="7">
    <source>
        <dbReference type="ARBA" id="ARBA00023180"/>
    </source>
</evidence>
<keyword evidence="10" id="KW-1185">Reference proteome</keyword>
<evidence type="ECO:0000256" key="6">
    <source>
        <dbReference type="ARBA" id="ARBA00023136"/>
    </source>
</evidence>
<dbReference type="EMBL" id="JARQZJ010000039">
    <property type="protein sequence ID" value="KAK9876982.1"/>
    <property type="molecule type" value="Genomic_DNA"/>
</dbReference>
<keyword evidence="6 8" id="KW-0472">Membrane</keyword>
<proteinExistence type="inferred from homology"/>
<evidence type="ECO:0000256" key="2">
    <source>
        <dbReference type="ARBA" id="ARBA00010532"/>
    </source>
</evidence>
<name>A0AAW1U8K4_9CUCU</name>
<dbReference type="GO" id="GO:0005044">
    <property type="term" value="F:scavenger receptor activity"/>
    <property type="evidence" value="ECO:0007669"/>
    <property type="project" value="TreeGrafter"/>
</dbReference>
<keyword evidence="7" id="KW-0325">Glycoprotein</keyword>
<sequence length="315" mass="35823">MFEGYKDPVLDFVRSLSFISDAPAMDKFGFFYKKNASATFDGIFNVGTGGSHPLGQIYEWNYNTNTTFYDENCSSFKGSAGDFFPKYKTSDILEVFHSDLCRTILLDYEKNATIHGIEGLKYVLDDHSLDNGTKIPGNKCTCGKHCLPYGVIYATACKGDTPNYLSLPHFYKADPSYADKLIGIKPDKEKHDFYIIYEPTTGIPLQLFPRLQINIRMSPVSYIGMYEDIPSILFPVLWFEQSLAIPSTSALLVKILLIMKDICLSVGIVLITLSIVIFLFLMYRIRKSDFRPQEHHKNYLPKELVPLKEKDSQNC</sequence>
<evidence type="ECO:0000313" key="10">
    <source>
        <dbReference type="Proteomes" id="UP001431783"/>
    </source>
</evidence>
<evidence type="ECO:0000256" key="3">
    <source>
        <dbReference type="ARBA" id="ARBA00022475"/>
    </source>
</evidence>
<accession>A0AAW1U8K4</accession>
<comment type="similarity">
    <text evidence="2">Belongs to the CD36 family.</text>
</comment>